<evidence type="ECO:0000313" key="2">
    <source>
        <dbReference type="Proteomes" id="UP000056750"/>
    </source>
</evidence>
<reference evidence="1 2" key="1">
    <citation type="submission" date="2015-12" db="EMBL/GenBank/DDBJ databases">
        <title>Intraspecies pangenome expansion in the marine bacterium Alteromonas.</title>
        <authorList>
            <person name="Lopez-Perez M."/>
            <person name="Rodriguez-Valera F."/>
        </authorList>
    </citation>
    <scope>NUCLEOTIDE SEQUENCE [LARGE SCALE GENOMIC DNA]</scope>
    <source>
        <strain evidence="1 2">LMG 21861</strain>
        <plasmid evidence="1 2">pASTE61-200</plasmid>
    </source>
</reference>
<proteinExistence type="predicted"/>
<gene>
    <name evidence="1" type="ORF">AVL57_00865</name>
</gene>
<evidence type="ECO:0000313" key="1">
    <source>
        <dbReference type="EMBL" id="AMJ76724.1"/>
    </source>
</evidence>
<name>A0ABM5YQ56_9ALTE</name>
<accession>A0ABM5YQ56</accession>
<dbReference type="EMBL" id="CP013927">
    <property type="protein sequence ID" value="AMJ76724.1"/>
    <property type="molecule type" value="Genomic_DNA"/>
</dbReference>
<sequence>MFPHQLQQKISLALKAINQSQSNSVVEPQKRTVRFTPQQTHFLEALQQSLGGKASFNDAVSHLVNLGMQMNEDPFFSYHQAKWQIDDVFKFHIIPSIFINTLLKAINIPEINETKINSKDALFQLLSPHVDKLAKFFNVSSAYLKGGNPFPYVMPYAQPFHHELLEQMERDSITEFQPIYSLLKYTCPESVGIDTALYVKIEYQLDLYKSINVVKPIGLYAASDIAVNQYESIAQTLRWRCFQFAIDLNTLNRFSMGTFLPEQAGRGLPCLSQ</sequence>
<dbReference type="RefSeq" id="WP_061093763.1">
    <property type="nucleotide sequence ID" value="NZ_CP013927.1"/>
</dbReference>
<organism evidence="1 2">
    <name type="scientific">Alteromonas stellipolaris</name>
    <dbReference type="NCBI Taxonomy" id="233316"/>
    <lineage>
        <taxon>Bacteria</taxon>
        <taxon>Pseudomonadati</taxon>
        <taxon>Pseudomonadota</taxon>
        <taxon>Gammaproteobacteria</taxon>
        <taxon>Alteromonadales</taxon>
        <taxon>Alteromonadaceae</taxon>
        <taxon>Alteromonas/Salinimonas group</taxon>
        <taxon>Alteromonas</taxon>
    </lineage>
</organism>
<geneLocation type="plasmid" evidence="1 2">
    <name>pASTE61-200</name>
</geneLocation>
<protein>
    <submittedName>
        <fullName evidence="1">Uncharacterized protein</fullName>
    </submittedName>
</protein>
<dbReference type="Proteomes" id="UP000056750">
    <property type="component" value="Plasmid pASTE61-200"/>
</dbReference>
<keyword evidence="1" id="KW-0614">Plasmid</keyword>
<keyword evidence="2" id="KW-1185">Reference proteome</keyword>